<dbReference type="AlphaFoldDB" id="A0A8E0RSK3"/>
<name>A0A8E0RSK3_9TREM</name>
<proteinExistence type="predicted"/>
<evidence type="ECO:0000313" key="2">
    <source>
        <dbReference type="EMBL" id="KAA0186509.1"/>
    </source>
</evidence>
<evidence type="ECO:0000313" key="3">
    <source>
        <dbReference type="Proteomes" id="UP000728185"/>
    </source>
</evidence>
<reference evidence="2" key="1">
    <citation type="submission" date="2019-05" db="EMBL/GenBank/DDBJ databases">
        <title>Annotation for the trematode Fasciolopsis buski.</title>
        <authorList>
            <person name="Choi Y.-J."/>
        </authorList>
    </citation>
    <scope>NUCLEOTIDE SEQUENCE</scope>
    <source>
        <strain evidence="2">HT</strain>
        <tissue evidence="2">Whole worm</tissue>
    </source>
</reference>
<organism evidence="2 3">
    <name type="scientific">Fasciolopsis buskii</name>
    <dbReference type="NCBI Taxonomy" id="27845"/>
    <lineage>
        <taxon>Eukaryota</taxon>
        <taxon>Metazoa</taxon>
        <taxon>Spiralia</taxon>
        <taxon>Lophotrochozoa</taxon>
        <taxon>Platyhelminthes</taxon>
        <taxon>Trematoda</taxon>
        <taxon>Digenea</taxon>
        <taxon>Plagiorchiida</taxon>
        <taxon>Echinostomata</taxon>
        <taxon>Echinostomatoidea</taxon>
        <taxon>Fasciolidae</taxon>
        <taxon>Fasciolopsis</taxon>
    </lineage>
</organism>
<evidence type="ECO:0000256" key="1">
    <source>
        <dbReference type="SAM" id="MobiDB-lite"/>
    </source>
</evidence>
<protein>
    <submittedName>
        <fullName evidence="2">Uncharacterized protein</fullName>
    </submittedName>
</protein>
<keyword evidence="3" id="KW-1185">Reference proteome</keyword>
<gene>
    <name evidence="2" type="ORF">FBUS_01360</name>
</gene>
<dbReference type="EMBL" id="LUCM01009708">
    <property type="protein sequence ID" value="KAA0186509.1"/>
    <property type="molecule type" value="Genomic_DNA"/>
</dbReference>
<feature type="region of interest" description="Disordered" evidence="1">
    <location>
        <begin position="1"/>
        <end position="42"/>
    </location>
</feature>
<dbReference type="Proteomes" id="UP000728185">
    <property type="component" value="Unassembled WGS sequence"/>
</dbReference>
<accession>A0A8E0RSK3</accession>
<comment type="caution">
    <text evidence="2">The sequence shown here is derived from an EMBL/GenBank/DDBJ whole genome shotgun (WGS) entry which is preliminary data.</text>
</comment>
<sequence>MAVAGGSMPGGSSRGISRTRALPSEHLTSVTSNKPAVDNMATPQPFVTEDFEDMDFSGNYVGEAAAFDPRTAGIKNMLTEKFNQTVYVASFSRTDQSSADSIAPPL</sequence>